<evidence type="ECO:0000256" key="6">
    <source>
        <dbReference type="ARBA" id="ARBA00023136"/>
    </source>
</evidence>
<dbReference type="PANTHER" id="PTHR48090">
    <property type="entry name" value="UNDECAPRENYL-PHOSPHATE 4-DEOXY-4-FORMAMIDO-L-ARABINOSE TRANSFERASE-RELATED"/>
    <property type="match status" value="1"/>
</dbReference>
<keyword evidence="3" id="KW-0808">Transferase</keyword>
<evidence type="ECO:0000256" key="7">
    <source>
        <dbReference type="SAM" id="Phobius"/>
    </source>
</evidence>
<protein>
    <submittedName>
        <fullName evidence="9">Glycosyltransferase family 2 protein</fullName>
    </submittedName>
</protein>
<accession>A0A931IYA3</accession>
<feature type="domain" description="Glycosyltransferase 2-like" evidence="8">
    <location>
        <begin position="2"/>
        <end position="141"/>
    </location>
</feature>
<evidence type="ECO:0000259" key="8">
    <source>
        <dbReference type="Pfam" id="PF00535"/>
    </source>
</evidence>
<dbReference type="InterPro" id="IPR050256">
    <property type="entry name" value="Glycosyltransferase_2"/>
</dbReference>
<keyword evidence="6 7" id="KW-0472">Membrane</keyword>
<name>A0A931IYA3_9BURK</name>
<feature type="transmembrane region" description="Helical" evidence="7">
    <location>
        <begin position="261"/>
        <end position="283"/>
    </location>
</feature>
<dbReference type="Proteomes" id="UP000620139">
    <property type="component" value="Unassembled WGS sequence"/>
</dbReference>
<dbReference type="PANTHER" id="PTHR48090:SF1">
    <property type="entry name" value="PROPHAGE BACTOPRENOL GLUCOSYL TRANSFERASE HOMOLOG"/>
    <property type="match status" value="1"/>
</dbReference>
<dbReference type="Gene3D" id="3.90.550.10">
    <property type="entry name" value="Spore Coat Polysaccharide Biosynthesis Protein SpsA, Chain A"/>
    <property type="match status" value="1"/>
</dbReference>
<keyword evidence="10" id="KW-1185">Reference proteome</keyword>
<dbReference type="InterPro" id="IPR001173">
    <property type="entry name" value="Glyco_trans_2-like"/>
</dbReference>
<dbReference type="AlphaFoldDB" id="A0A931IYA3"/>
<feature type="transmembrane region" description="Helical" evidence="7">
    <location>
        <begin position="223"/>
        <end position="241"/>
    </location>
</feature>
<dbReference type="CDD" id="cd04187">
    <property type="entry name" value="DPM1_like_bac"/>
    <property type="match status" value="1"/>
</dbReference>
<evidence type="ECO:0000313" key="10">
    <source>
        <dbReference type="Proteomes" id="UP000620139"/>
    </source>
</evidence>
<dbReference type="EMBL" id="JAEDAL010000001">
    <property type="protein sequence ID" value="MBH9552061.1"/>
    <property type="molecule type" value="Genomic_DNA"/>
</dbReference>
<sequence length="305" mass="33435">MSIVVPLFNEAAHLETTFARLAASVEELGLQTEWILVDDGSTDSTWEVLQQIAVRAPGVQGIRLSRNFGKEAALAAGLERADGDAVAVLDGDLQHPPELLATLVAHWRAGAEVVEAVKRDRGDEGPFKRWTARLFYAAFTRLTGQPLEGASDFKLMDRRVRNAWMQLGERNLFFRGMHAWLGFRRVQVPFDVASRVAGASTWSGWALCRLGIRALTAFSSAPLQLISIFGLGFLVFALGLGLQTLARKFSGHAVDGFTTVILLQLIVGGALMAGLGIIGTYIARIYDEVKQRPRYLVAETTQRLL</sequence>
<comment type="caution">
    <text evidence="9">The sequence shown here is derived from an EMBL/GenBank/DDBJ whole genome shotgun (WGS) entry which is preliminary data.</text>
</comment>
<evidence type="ECO:0000256" key="4">
    <source>
        <dbReference type="ARBA" id="ARBA00022692"/>
    </source>
</evidence>
<proteinExistence type="predicted"/>
<organism evidence="9 10">
    <name type="scientific">Inhella gelatinilytica</name>
    <dbReference type="NCBI Taxonomy" id="2795030"/>
    <lineage>
        <taxon>Bacteria</taxon>
        <taxon>Pseudomonadati</taxon>
        <taxon>Pseudomonadota</taxon>
        <taxon>Betaproteobacteria</taxon>
        <taxon>Burkholderiales</taxon>
        <taxon>Sphaerotilaceae</taxon>
        <taxon>Inhella</taxon>
    </lineage>
</organism>
<evidence type="ECO:0000256" key="3">
    <source>
        <dbReference type="ARBA" id="ARBA00022679"/>
    </source>
</evidence>
<reference evidence="9" key="1">
    <citation type="submission" date="2020-12" db="EMBL/GenBank/DDBJ databases">
        <title>The genome sequence of Inhella sp. 4Y17.</title>
        <authorList>
            <person name="Liu Y."/>
        </authorList>
    </citation>
    <scope>NUCLEOTIDE SEQUENCE</scope>
    <source>
        <strain evidence="9">4Y10</strain>
    </source>
</reference>
<keyword evidence="4 7" id="KW-0812">Transmembrane</keyword>
<dbReference type="InterPro" id="IPR029044">
    <property type="entry name" value="Nucleotide-diphossugar_trans"/>
</dbReference>
<gene>
    <name evidence="9" type="ORF">I7X43_04275</name>
</gene>
<evidence type="ECO:0000256" key="2">
    <source>
        <dbReference type="ARBA" id="ARBA00022676"/>
    </source>
</evidence>
<dbReference type="SUPFAM" id="SSF53448">
    <property type="entry name" value="Nucleotide-diphospho-sugar transferases"/>
    <property type="match status" value="1"/>
</dbReference>
<dbReference type="GO" id="GO:0005886">
    <property type="term" value="C:plasma membrane"/>
    <property type="evidence" value="ECO:0007669"/>
    <property type="project" value="TreeGrafter"/>
</dbReference>
<dbReference type="Pfam" id="PF00535">
    <property type="entry name" value="Glycos_transf_2"/>
    <property type="match status" value="1"/>
</dbReference>
<evidence type="ECO:0000313" key="9">
    <source>
        <dbReference type="EMBL" id="MBH9552061.1"/>
    </source>
</evidence>
<comment type="subcellular location">
    <subcellularLocation>
        <location evidence="1">Membrane</location>
        <topology evidence="1">Multi-pass membrane protein</topology>
    </subcellularLocation>
</comment>
<keyword evidence="5 7" id="KW-1133">Transmembrane helix</keyword>
<evidence type="ECO:0000256" key="1">
    <source>
        <dbReference type="ARBA" id="ARBA00004141"/>
    </source>
</evidence>
<evidence type="ECO:0000256" key="5">
    <source>
        <dbReference type="ARBA" id="ARBA00022989"/>
    </source>
</evidence>
<dbReference type="GO" id="GO:0016757">
    <property type="term" value="F:glycosyltransferase activity"/>
    <property type="evidence" value="ECO:0007669"/>
    <property type="project" value="UniProtKB-KW"/>
</dbReference>
<keyword evidence="2" id="KW-0328">Glycosyltransferase</keyword>